<reference evidence="1 2" key="1">
    <citation type="journal article" date="2017" name="Gigascience">
        <title>Draft genome of the honey bee ectoparasitic mite, Tropilaelaps mercedesae, is shaped by the parasitic life history.</title>
        <authorList>
            <person name="Dong X."/>
            <person name="Armstrong S.D."/>
            <person name="Xia D."/>
            <person name="Makepeace B.L."/>
            <person name="Darby A.C."/>
            <person name="Kadowaki T."/>
        </authorList>
    </citation>
    <scope>NUCLEOTIDE SEQUENCE [LARGE SCALE GENOMIC DNA]</scope>
    <source>
        <strain evidence="1">Wuxi-XJTLU</strain>
    </source>
</reference>
<accession>A0A1V9XZB6</accession>
<dbReference type="AlphaFoldDB" id="A0A1V9XZB6"/>
<gene>
    <name evidence="1" type="ORF">BIW11_02667</name>
</gene>
<organism evidence="1 2">
    <name type="scientific">Tropilaelaps mercedesae</name>
    <dbReference type="NCBI Taxonomy" id="418985"/>
    <lineage>
        <taxon>Eukaryota</taxon>
        <taxon>Metazoa</taxon>
        <taxon>Ecdysozoa</taxon>
        <taxon>Arthropoda</taxon>
        <taxon>Chelicerata</taxon>
        <taxon>Arachnida</taxon>
        <taxon>Acari</taxon>
        <taxon>Parasitiformes</taxon>
        <taxon>Mesostigmata</taxon>
        <taxon>Gamasina</taxon>
        <taxon>Dermanyssoidea</taxon>
        <taxon>Laelapidae</taxon>
        <taxon>Tropilaelaps</taxon>
    </lineage>
</organism>
<dbReference type="InParanoid" id="A0A1V9XZB6"/>
<dbReference type="Proteomes" id="UP000192247">
    <property type="component" value="Unassembled WGS sequence"/>
</dbReference>
<evidence type="ECO:0000313" key="2">
    <source>
        <dbReference type="Proteomes" id="UP000192247"/>
    </source>
</evidence>
<comment type="caution">
    <text evidence="1">The sequence shown here is derived from an EMBL/GenBank/DDBJ whole genome shotgun (WGS) entry which is preliminary data.</text>
</comment>
<dbReference type="EMBL" id="MNPL01001817">
    <property type="protein sequence ID" value="OQR78792.1"/>
    <property type="molecule type" value="Genomic_DNA"/>
</dbReference>
<evidence type="ECO:0000313" key="1">
    <source>
        <dbReference type="EMBL" id="OQR78792.1"/>
    </source>
</evidence>
<keyword evidence="2" id="KW-1185">Reference proteome</keyword>
<protein>
    <submittedName>
        <fullName evidence="1">Uncharacterized protein</fullName>
    </submittedName>
</protein>
<sequence>MSKPANETSNVFIEMHFCKVQLCSDQANIACRTCSYETNATEHFSRPVKYLSVNNLMGNQR</sequence>
<proteinExistence type="predicted"/>
<name>A0A1V9XZB6_9ACAR</name>